<dbReference type="PANTHER" id="PTHR30518">
    <property type="entry name" value="ENDOLYTIC MUREIN TRANSGLYCOSYLASE"/>
    <property type="match status" value="1"/>
</dbReference>
<dbReference type="GO" id="GO:0071555">
    <property type="term" value="P:cell wall organization"/>
    <property type="evidence" value="ECO:0007669"/>
    <property type="project" value="UniProtKB-KW"/>
</dbReference>
<keyword evidence="1 7" id="KW-1003">Cell membrane</keyword>
<comment type="similarity">
    <text evidence="7">Belongs to the transglycosylase MltG family.</text>
</comment>
<comment type="function">
    <text evidence="7">Functions as a peptidoglycan terminase that cleaves nascent peptidoglycan strands endolytically to terminate their elongation.</text>
</comment>
<keyword evidence="5 7" id="KW-0456">Lyase</keyword>
<feature type="site" description="Important for catalytic activity" evidence="7">
    <location>
        <position position="263"/>
    </location>
</feature>
<feature type="transmembrane region" description="Helical" evidence="7">
    <location>
        <begin position="37"/>
        <end position="58"/>
    </location>
</feature>
<dbReference type="GO" id="GO:0009252">
    <property type="term" value="P:peptidoglycan biosynthetic process"/>
    <property type="evidence" value="ECO:0007669"/>
    <property type="project" value="UniProtKB-UniRule"/>
</dbReference>
<proteinExistence type="inferred from homology"/>
<evidence type="ECO:0000256" key="2">
    <source>
        <dbReference type="ARBA" id="ARBA00022692"/>
    </source>
</evidence>
<protein>
    <recommendedName>
        <fullName evidence="7">Endolytic murein transglycosylase</fullName>
        <ecNumber evidence="7">4.2.2.29</ecNumber>
    </recommendedName>
    <alternativeName>
        <fullName evidence="7">Peptidoglycan lytic transglycosylase</fullName>
    </alternativeName>
    <alternativeName>
        <fullName evidence="7">Peptidoglycan polymerization terminase</fullName>
    </alternativeName>
</protein>
<gene>
    <name evidence="7" type="primary">mltG</name>
    <name evidence="9" type="ORF">C8046_02600</name>
</gene>
<dbReference type="EC" id="4.2.2.29" evidence="7"/>
<keyword evidence="6 7" id="KW-0961">Cell wall biogenesis/degradation</keyword>
<keyword evidence="10" id="KW-1185">Reference proteome</keyword>
<accession>A0A2U1ZRY8</accession>
<dbReference type="Gene3D" id="3.30.1490.480">
    <property type="entry name" value="Endolytic murein transglycosylase"/>
    <property type="match status" value="1"/>
</dbReference>
<name>A0A2U1ZRY8_9MICO</name>
<organism evidence="9 10">
    <name type="scientific">Serinibacter arcticus</name>
    <dbReference type="NCBI Taxonomy" id="1655435"/>
    <lineage>
        <taxon>Bacteria</taxon>
        <taxon>Bacillati</taxon>
        <taxon>Actinomycetota</taxon>
        <taxon>Actinomycetes</taxon>
        <taxon>Micrococcales</taxon>
        <taxon>Beutenbergiaceae</taxon>
        <taxon>Serinibacter</taxon>
    </lineage>
</organism>
<evidence type="ECO:0000313" key="10">
    <source>
        <dbReference type="Proteomes" id="UP000245166"/>
    </source>
</evidence>
<dbReference type="OrthoDB" id="9814591at2"/>
<dbReference type="Proteomes" id="UP000245166">
    <property type="component" value="Unassembled WGS sequence"/>
</dbReference>
<evidence type="ECO:0000256" key="8">
    <source>
        <dbReference type="SAM" id="MobiDB-lite"/>
    </source>
</evidence>
<dbReference type="Pfam" id="PF02618">
    <property type="entry name" value="YceG"/>
    <property type="match status" value="1"/>
</dbReference>
<comment type="catalytic activity">
    <reaction evidence="7">
        <text>a peptidoglycan chain = a peptidoglycan chain with N-acetyl-1,6-anhydromuramyl-[peptide] at the reducing end + a peptidoglycan chain with N-acetylglucosamine at the non-reducing end.</text>
        <dbReference type="EC" id="4.2.2.29"/>
    </reaction>
</comment>
<feature type="region of interest" description="Disordered" evidence="8">
    <location>
        <begin position="1"/>
        <end position="30"/>
    </location>
</feature>
<comment type="caution">
    <text evidence="9">The sequence shown here is derived from an EMBL/GenBank/DDBJ whole genome shotgun (WGS) entry which is preliminary data.</text>
</comment>
<evidence type="ECO:0000256" key="5">
    <source>
        <dbReference type="ARBA" id="ARBA00023239"/>
    </source>
</evidence>
<feature type="compositionally biased region" description="Basic and acidic residues" evidence="8">
    <location>
        <begin position="9"/>
        <end position="18"/>
    </location>
</feature>
<evidence type="ECO:0000313" key="9">
    <source>
        <dbReference type="EMBL" id="PWD49754.1"/>
    </source>
</evidence>
<reference evidence="9 10" key="1">
    <citation type="submission" date="2018-03" db="EMBL/GenBank/DDBJ databases">
        <title>Genome assembly of novel Miniimonas species PCH200.</title>
        <authorList>
            <person name="Thakur V."/>
            <person name="Kumar V."/>
            <person name="Singh D."/>
        </authorList>
    </citation>
    <scope>NUCLEOTIDE SEQUENCE [LARGE SCALE GENOMIC DNA]</scope>
    <source>
        <strain evidence="9 10">PCH200</strain>
    </source>
</reference>
<evidence type="ECO:0000256" key="3">
    <source>
        <dbReference type="ARBA" id="ARBA00022989"/>
    </source>
</evidence>
<dbReference type="HAMAP" id="MF_02065">
    <property type="entry name" value="MltG"/>
    <property type="match status" value="1"/>
</dbReference>
<evidence type="ECO:0000256" key="6">
    <source>
        <dbReference type="ARBA" id="ARBA00023316"/>
    </source>
</evidence>
<evidence type="ECO:0000256" key="4">
    <source>
        <dbReference type="ARBA" id="ARBA00023136"/>
    </source>
</evidence>
<dbReference type="GO" id="GO:0005886">
    <property type="term" value="C:plasma membrane"/>
    <property type="evidence" value="ECO:0007669"/>
    <property type="project" value="UniProtKB-SubCell"/>
</dbReference>
<comment type="subcellular location">
    <subcellularLocation>
        <location evidence="7">Cell membrane</location>
        <topology evidence="7">Single-pass membrane protein</topology>
    </subcellularLocation>
</comment>
<dbReference type="InterPro" id="IPR003770">
    <property type="entry name" value="MLTG-like"/>
</dbReference>
<dbReference type="RefSeq" id="WP_109228137.1">
    <property type="nucleotide sequence ID" value="NZ_PYHR01000002.1"/>
</dbReference>
<sequence>MTDLFGDSPSHHDGDERRSRRAPVASAPRPKRRRRSLASFLVMIVILGGLTVLAVRVIPPLFDTGAAPTATMTDFPGPGQGEVVVEIPQGATGAAIGQILQSNGVVATVDAFTSAHTANVNATGIQPGFYKLPLEMRAADAVTALLDPNRRADTRITIPEGWRSDQVYQRLADAFGVTVADVEAAAHDYPALGLEGPPNTNPDALDPMEGWLYPGTYSAAPGQGPGEIVAQAYDRTIAELDALGVAPDDRLRVLTVGSIATREVSEADFGKVSRVIANRMAPENIGNFPTLGMDSTLRYSWDRQNPGVQLPGNEHNTNQDPYNTRLNPGLPPSPIGAVDTAAMAAGVAPEEGPWLYFVTVNLCTQETRFTDSTEEFSVIRAEFQTWYAEWTAAGSVC</sequence>
<dbReference type="PANTHER" id="PTHR30518:SF2">
    <property type="entry name" value="ENDOLYTIC MUREIN TRANSGLYCOSYLASE"/>
    <property type="match status" value="1"/>
</dbReference>
<dbReference type="GO" id="GO:0008932">
    <property type="term" value="F:lytic endotransglycosylase activity"/>
    <property type="evidence" value="ECO:0007669"/>
    <property type="project" value="UniProtKB-UniRule"/>
</dbReference>
<keyword evidence="4 7" id="KW-0472">Membrane</keyword>
<evidence type="ECO:0000256" key="7">
    <source>
        <dbReference type="HAMAP-Rule" id="MF_02065"/>
    </source>
</evidence>
<keyword evidence="3 7" id="KW-1133">Transmembrane helix</keyword>
<dbReference type="AlphaFoldDB" id="A0A2U1ZRY8"/>
<dbReference type="EMBL" id="PYHR01000002">
    <property type="protein sequence ID" value="PWD49754.1"/>
    <property type="molecule type" value="Genomic_DNA"/>
</dbReference>
<keyword evidence="2 7" id="KW-0812">Transmembrane</keyword>
<evidence type="ECO:0000256" key="1">
    <source>
        <dbReference type="ARBA" id="ARBA00022475"/>
    </source>
</evidence>